<feature type="domain" description="Mab-21-like HhH/H2TH-like" evidence="1">
    <location>
        <begin position="247"/>
        <end position="327"/>
    </location>
</feature>
<dbReference type="AlphaFoldDB" id="A0ABD3W7J6"/>
<sequence length="649" mass="75439">MTDKDRTDYFPKISWIVMGILHKIGVNETIRKKRRDEWMKIEKLLTLWSKECKGFIFGSQVEGATTPGLKSDIDLVSLYNIDIAVHHKNDAVRGKNNYPMVPDEDNFPGYYELLYIPELCFRKVVEPIDFCVNRKGQKVIKPLSYAYPLGAIHGPAATNDTDWNVPMDCITGMRIKDWKQHANSWEQCHRQRNWITSEDFKNFVQKEAFLVPVGNPISSERCLEWRISFTTIERELMWKLNSTQIGCYILMKMIIKNLITPAIGECLTSYQCKTVLFWLIENTNEGFWKPHNFLICVDAFLKTVLLWVKDNFCPNYFIPQENMFLGKLSVHKSFCLCNILSHLIAMDFRYLTSIPFDGIGQALSQACSRIYSLHLIPYSGGNQLGETHDSDVLCLKDPIFWSIRLHLTIFIDHLKKICNVIDLLIDHIHEYESCKDVLLQDYLFVWIKLLYSHVGCELAASCFARYDFNRQEIETAHSYIQYGASSDVTSGRLKLAGFYLKRREPLLAEKLLNAVERDFDHCVCELAITDRVNIDEDAIQEIVSGDLTTLQTYRYLLALSVLYLPSEIYCIPPPLSNELFWSVPESIEVDARPYLYFLQYQTYLIMGKSNERIVALKKLASASSLKRIRHHQMYWKLLQCCLKQENMRV</sequence>
<dbReference type="EMBL" id="JBJQND010000008">
    <property type="protein sequence ID" value="KAL3869874.1"/>
    <property type="molecule type" value="Genomic_DNA"/>
</dbReference>
<dbReference type="InterPro" id="IPR046906">
    <property type="entry name" value="Mab-21_HhH/H2TH-like"/>
</dbReference>
<dbReference type="Gene3D" id="1.10.1410.40">
    <property type="match status" value="1"/>
</dbReference>
<organism evidence="2 3">
    <name type="scientific">Sinanodonta woodiana</name>
    <name type="common">Chinese pond mussel</name>
    <name type="synonym">Anodonta woodiana</name>
    <dbReference type="NCBI Taxonomy" id="1069815"/>
    <lineage>
        <taxon>Eukaryota</taxon>
        <taxon>Metazoa</taxon>
        <taxon>Spiralia</taxon>
        <taxon>Lophotrochozoa</taxon>
        <taxon>Mollusca</taxon>
        <taxon>Bivalvia</taxon>
        <taxon>Autobranchia</taxon>
        <taxon>Heteroconchia</taxon>
        <taxon>Palaeoheterodonta</taxon>
        <taxon>Unionida</taxon>
        <taxon>Unionoidea</taxon>
        <taxon>Unionidae</taxon>
        <taxon>Unioninae</taxon>
        <taxon>Sinanodonta</taxon>
    </lineage>
</organism>
<evidence type="ECO:0000313" key="3">
    <source>
        <dbReference type="Proteomes" id="UP001634394"/>
    </source>
</evidence>
<keyword evidence="3" id="KW-1185">Reference proteome</keyword>
<comment type="caution">
    <text evidence="2">The sequence shown here is derived from an EMBL/GenBank/DDBJ whole genome shotgun (WGS) entry which is preliminary data.</text>
</comment>
<proteinExistence type="predicted"/>
<evidence type="ECO:0000313" key="2">
    <source>
        <dbReference type="EMBL" id="KAL3869874.1"/>
    </source>
</evidence>
<gene>
    <name evidence="2" type="ORF">ACJMK2_042501</name>
</gene>
<dbReference type="PANTHER" id="PTHR10656">
    <property type="entry name" value="CELL FATE DETERMINING PROTEIN MAB21-RELATED"/>
    <property type="match status" value="1"/>
</dbReference>
<accession>A0ABD3W7J6</accession>
<dbReference type="Proteomes" id="UP001634394">
    <property type="component" value="Unassembled WGS sequence"/>
</dbReference>
<name>A0ABD3W7J6_SINWO</name>
<dbReference type="PANTHER" id="PTHR10656:SF69">
    <property type="entry name" value="MAB-21-LIKE HHH_H2TH-LIKE DOMAIN-CONTAINING PROTEIN"/>
    <property type="match status" value="1"/>
</dbReference>
<reference evidence="2 3" key="1">
    <citation type="submission" date="2024-11" db="EMBL/GenBank/DDBJ databases">
        <title>Chromosome-level genome assembly of the freshwater bivalve Anodonta woodiana.</title>
        <authorList>
            <person name="Chen X."/>
        </authorList>
    </citation>
    <scope>NUCLEOTIDE SEQUENCE [LARGE SCALE GENOMIC DNA]</scope>
    <source>
        <strain evidence="2">MN2024</strain>
        <tissue evidence="2">Gills</tissue>
    </source>
</reference>
<dbReference type="SMART" id="SM01265">
    <property type="entry name" value="Mab-21"/>
    <property type="match status" value="1"/>
</dbReference>
<evidence type="ECO:0000259" key="1">
    <source>
        <dbReference type="Pfam" id="PF20266"/>
    </source>
</evidence>
<protein>
    <recommendedName>
        <fullName evidence="1">Mab-21-like HhH/H2TH-like domain-containing protein</fullName>
    </recommendedName>
</protein>
<dbReference type="InterPro" id="IPR024810">
    <property type="entry name" value="MAB21L/cGLR"/>
</dbReference>
<dbReference type="Pfam" id="PF20266">
    <property type="entry name" value="Mab-21_C"/>
    <property type="match status" value="1"/>
</dbReference>